<sequence>MNISFSALGHEKCFTCAAFKNHESSTNHDSKNLENHCADCKSWNKYIGMAKSARQQYPIDAEADNPNILACLADLQKEAIFVPHIIAFNESIGPIGKKTKISHGSNLARSLVRTFQTRHH</sequence>
<protein>
    <submittedName>
        <fullName evidence="1">Uncharacterized protein</fullName>
    </submittedName>
</protein>
<gene>
    <name evidence="1" type="ORF">PSYICH_LOCUS14866</name>
</gene>
<dbReference type="OrthoDB" id="7680351at2759"/>
<dbReference type="AlphaFoldDB" id="A0A9P0DAC8"/>
<dbReference type="Proteomes" id="UP001153636">
    <property type="component" value="Chromosome 8"/>
</dbReference>
<evidence type="ECO:0000313" key="2">
    <source>
        <dbReference type="Proteomes" id="UP001153636"/>
    </source>
</evidence>
<evidence type="ECO:0000313" key="1">
    <source>
        <dbReference type="EMBL" id="CAH1114864.1"/>
    </source>
</evidence>
<name>A0A9P0DAC8_9CUCU</name>
<keyword evidence="2" id="KW-1185">Reference proteome</keyword>
<proteinExistence type="predicted"/>
<dbReference type="EMBL" id="OV651820">
    <property type="protein sequence ID" value="CAH1114864.1"/>
    <property type="molecule type" value="Genomic_DNA"/>
</dbReference>
<organism evidence="1 2">
    <name type="scientific">Psylliodes chrysocephalus</name>
    <dbReference type="NCBI Taxonomy" id="3402493"/>
    <lineage>
        <taxon>Eukaryota</taxon>
        <taxon>Metazoa</taxon>
        <taxon>Ecdysozoa</taxon>
        <taxon>Arthropoda</taxon>
        <taxon>Hexapoda</taxon>
        <taxon>Insecta</taxon>
        <taxon>Pterygota</taxon>
        <taxon>Neoptera</taxon>
        <taxon>Endopterygota</taxon>
        <taxon>Coleoptera</taxon>
        <taxon>Polyphaga</taxon>
        <taxon>Cucujiformia</taxon>
        <taxon>Chrysomeloidea</taxon>
        <taxon>Chrysomelidae</taxon>
        <taxon>Galerucinae</taxon>
        <taxon>Alticini</taxon>
        <taxon>Psylliodes</taxon>
    </lineage>
</organism>
<reference evidence="1" key="1">
    <citation type="submission" date="2022-01" db="EMBL/GenBank/DDBJ databases">
        <authorList>
            <person name="King R."/>
        </authorList>
    </citation>
    <scope>NUCLEOTIDE SEQUENCE</scope>
</reference>
<accession>A0A9P0DAC8</accession>